<evidence type="ECO:0000256" key="3">
    <source>
        <dbReference type="SAM" id="MobiDB-lite"/>
    </source>
</evidence>
<protein>
    <recommendedName>
        <fullName evidence="4">Zn(2)-C6 fungal-type domain-containing protein</fullName>
    </recommendedName>
</protein>
<evidence type="ECO:0000313" key="6">
    <source>
        <dbReference type="Proteomes" id="UP001497383"/>
    </source>
</evidence>
<evidence type="ECO:0000259" key="4">
    <source>
        <dbReference type="PROSITE" id="PS50048"/>
    </source>
</evidence>
<dbReference type="Pfam" id="PF00172">
    <property type="entry name" value="Zn_clus"/>
    <property type="match status" value="1"/>
</dbReference>
<evidence type="ECO:0000256" key="2">
    <source>
        <dbReference type="ARBA" id="ARBA00023242"/>
    </source>
</evidence>
<dbReference type="GeneID" id="92209734"/>
<dbReference type="InterPro" id="IPR021858">
    <property type="entry name" value="Fun_TF"/>
</dbReference>
<dbReference type="SUPFAM" id="SSF57701">
    <property type="entry name" value="Zn2/Cys6 DNA-binding domain"/>
    <property type="match status" value="1"/>
</dbReference>
<evidence type="ECO:0000256" key="1">
    <source>
        <dbReference type="ARBA" id="ARBA00004123"/>
    </source>
</evidence>
<feature type="compositionally biased region" description="Polar residues" evidence="3">
    <location>
        <begin position="11"/>
        <end position="21"/>
    </location>
</feature>
<gene>
    <name evidence="5" type="ORF">LODBEIA_P45380</name>
</gene>
<dbReference type="EMBL" id="OZ022409">
    <property type="protein sequence ID" value="CAK9440438.1"/>
    <property type="molecule type" value="Genomic_DNA"/>
</dbReference>
<dbReference type="SMART" id="SM00066">
    <property type="entry name" value="GAL4"/>
    <property type="match status" value="1"/>
</dbReference>
<dbReference type="InterPro" id="IPR036864">
    <property type="entry name" value="Zn2-C6_fun-type_DNA-bd_sf"/>
</dbReference>
<dbReference type="PANTHER" id="PTHR37534">
    <property type="entry name" value="TRANSCRIPTIONAL ACTIVATOR PROTEIN UGA3"/>
    <property type="match status" value="1"/>
</dbReference>
<feature type="compositionally biased region" description="Basic and acidic residues" evidence="3">
    <location>
        <begin position="778"/>
        <end position="790"/>
    </location>
</feature>
<dbReference type="Proteomes" id="UP001497383">
    <property type="component" value="Chromosome 5"/>
</dbReference>
<feature type="compositionally biased region" description="Low complexity" evidence="3">
    <location>
        <begin position="547"/>
        <end position="557"/>
    </location>
</feature>
<feature type="region of interest" description="Disordered" evidence="3">
    <location>
        <begin position="541"/>
        <end position="575"/>
    </location>
</feature>
<dbReference type="PANTHER" id="PTHR37534:SF15">
    <property type="entry name" value="ZN(II)2CYS6 TRANSCRIPTION FACTOR (EUROFUNG)"/>
    <property type="match status" value="1"/>
</dbReference>
<feature type="region of interest" description="Disordered" evidence="3">
    <location>
        <begin position="778"/>
        <end position="798"/>
    </location>
</feature>
<proteinExistence type="predicted"/>
<feature type="region of interest" description="Disordered" evidence="3">
    <location>
        <begin position="1"/>
        <end position="24"/>
    </location>
</feature>
<feature type="region of interest" description="Disordered" evidence="3">
    <location>
        <begin position="110"/>
        <end position="156"/>
    </location>
</feature>
<accession>A0ABP0ZQA3</accession>
<feature type="compositionally biased region" description="Low complexity" evidence="3">
    <location>
        <begin position="139"/>
        <end position="156"/>
    </location>
</feature>
<reference evidence="5 6" key="1">
    <citation type="submission" date="2024-03" db="EMBL/GenBank/DDBJ databases">
        <authorList>
            <person name="Brejova B."/>
        </authorList>
    </citation>
    <scope>NUCLEOTIDE SEQUENCE [LARGE SCALE GENOMIC DNA]</scope>
    <source>
        <strain evidence="5 6">CBS 14171</strain>
    </source>
</reference>
<keyword evidence="6" id="KW-1185">Reference proteome</keyword>
<evidence type="ECO:0000313" key="5">
    <source>
        <dbReference type="EMBL" id="CAK9440438.1"/>
    </source>
</evidence>
<dbReference type="RefSeq" id="XP_066831476.1">
    <property type="nucleotide sequence ID" value="XM_066974770.1"/>
</dbReference>
<dbReference type="CDD" id="cd00067">
    <property type="entry name" value="GAL4"/>
    <property type="match status" value="1"/>
</dbReference>
<dbReference type="PROSITE" id="PS50048">
    <property type="entry name" value="ZN2_CY6_FUNGAL_2"/>
    <property type="match status" value="1"/>
</dbReference>
<dbReference type="InterPro" id="IPR001138">
    <property type="entry name" value="Zn2Cys6_DnaBD"/>
</dbReference>
<feature type="domain" description="Zn(2)-C6 fungal-type" evidence="4">
    <location>
        <begin position="27"/>
        <end position="55"/>
    </location>
</feature>
<dbReference type="Pfam" id="PF11951">
    <property type="entry name" value="Fungal_trans_2"/>
    <property type="match status" value="1"/>
</dbReference>
<dbReference type="Gene3D" id="4.10.240.10">
    <property type="entry name" value="Zn(2)-C6 fungal-type DNA-binding domain"/>
    <property type="match status" value="1"/>
</dbReference>
<organism evidence="5 6">
    <name type="scientific">Lodderomyces beijingensis</name>
    <dbReference type="NCBI Taxonomy" id="1775926"/>
    <lineage>
        <taxon>Eukaryota</taxon>
        <taxon>Fungi</taxon>
        <taxon>Dikarya</taxon>
        <taxon>Ascomycota</taxon>
        <taxon>Saccharomycotina</taxon>
        <taxon>Pichiomycetes</taxon>
        <taxon>Debaryomycetaceae</taxon>
        <taxon>Candida/Lodderomyces clade</taxon>
        <taxon>Lodderomyces</taxon>
    </lineage>
</organism>
<sequence length="837" mass="92243">MFPLNGKKLAGNNSKGSNRTTTKSKKGCLTCKKRRIRCDEGKPSCMNCVKKNVECGGYATNFKWKPFNEATKQPPQTLISNSGGVEINRHLELASLSVVGRSISEINEESERISQGLNPGHSRHSVTSLNSPASERSRSFSIPHSSSSRHGSPISRSYSETFASHDISEFRSRTDLDSLAEAAVGEMEKSGTPVDMMSASTGFSPSQLSPTIMSPSGSGPLIKKDASGHFSVTPTISAILNFAMNPEVIDVPSVETFSPLSLDQIHLSRSASTRRFDMDKSLTRSAEHEQILFLYSEHTSGIMSIKNGHHENPWRNMIVPLAHKYSCLFNSIASMTLFHLAGSRGVVREPEQLQVRAGNYMKRCILELASGLSMMENGIEGELPADIALATCLNLAVSEGWDTHTSSGIAHLKGAKSMINKILSLLKETQASIRDKHRNETTSPTSASAVAANTAADTIGRKGGFFDIQSKLTLIDNFEYEKMVHDCLKKSDSVVIPKSIQFLFNIWIYFEVLAQMTADCNHDDKGIDLVATITKMLHKERASDKSQAQAQAQTQTQSPNQTHGGPAKSPSEQSDASDKVFNFFEAFDNMDFDADVVDPLLGCSQALFSVMGRVANLVSKIRKVKDRDGWKKRNTLNTITQASELRQLLLDWTPNVGTGAIENEEGATSKTWDIASCIATAEAYRHSTLLLLHQAVPEIPSLSSHSLAEKILILLASIPVSSNLSIVHIFPLLVASCEAEVGEERDWCKSRWTVLSEKMWIGNVDRAFEVVKEAWRRKDEESHEQKETQRHHPKDGLMSLIYGDSTKLGNKSDDGGIESRTHWTNIMKEWGWEVLLG</sequence>
<dbReference type="PROSITE" id="PS00463">
    <property type="entry name" value="ZN2_CY6_FUNGAL_1"/>
    <property type="match status" value="1"/>
</dbReference>
<keyword evidence="2" id="KW-0539">Nucleus</keyword>
<comment type="subcellular location">
    <subcellularLocation>
        <location evidence="1">Nucleus</location>
    </subcellularLocation>
</comment>
<name>A0ABP0ZQA3_9ASCO</name>